<proteinExistence type="predicted"/>
<evidence type="ECO:0000313" key="3">
    <source>
        <dbReference type="Proteomes" id="UP000276603"/>
    </source>
</evidence>
<keyword evidence="1" id="KW-1133">Transmembrane helix</keyword>
<comment type="caution">
    <text evidence="2">The sequence shown here is derived from an EMBL/GenBank/DDBJ whole genome shotgun (WGS) entry which is preliminary data.</text>
</comment>
<reference evidence="2 3" key="1">
    <citation type="submission" date="2018-10" db="EMBL/GenBank/DDBJ databases">
        <title>Ulvibacterium marinum gen. nov., sp. nov., a novel marine bacterium of the family Flavobacteriaceae, isolated from a culture of the green alga Ulva prolifera.</title>
        <authorList>
            <person name="Zhang Z."/>
        </authorList>
    </citation>
    <scope>NUCLEOTIDE SEQUENCE [LARGE SCALE GENOMIC DNA]</scope>
    <source>
        <strain evidence="2 3">CCMM003</strain>
    </source>
</reference>
<gene>
    <name evidence="2" type="ORF">D7Z94_08500</name>
</gene>
<keyword evidence="1" id="KW-0812">Transmembrane</keyword>
<dbReference type="RefSeq" id="WP_120711138.1">
    <property type="nucleotide sequence ID" value="NZ_CANMKH010000002.1"/>
</dbReference>
<dbReference type="AlphaFoldDB" id="A0A3B0C5X3"/>
<dbReference type="EMBL" id="RBCJ01000002">
    <property type="protein sequence ID" value="RKN80982.1"/>
    <property type="molecule type" value="Genomic_DNA"/>
</dbReference>
<name>A0A3B0C5X3_9FLAO</name>
<evidence type="ECO:0000256" key="1">
    <source>
        <dbReference type="SAM" id="Phobius"/>
    </source>
</evidence>
<keyword evidence="1" id="KW-0472">Membrane</keyword>
<keyword evidence="3" id="KW-1185">Reference proteome</keyword>
<protein>
    <submittedName>
        <fullName evidence="2">DUF4258 domain-containing protein</fullName>
    </submittedName>
</protein>
<feature type="transmembrane region" description="Helical" evidence="1">
    <location>
        <begin position="7"/>
        <end position="25"/>
    </location>
</feature>
<accession>A0A3B0C5X3</accession>
<sequence length="126" mass="14214">MPFLKRLGYYLLGLSVGLVFLTFFLKKKTDGTGTEFCYFPNCRTLKDIRSKSISYSDEINELLISQVLDSTDIAYFLNKGDVDFAKSDTKSEPCKVYFIEGIAKGKIAVLQVRNCANNAILENVLF</sequence>
<organism evidence="2 3">
    <name type="scientific">Ulvibacterium marinum</name>
    <dbReference type="NCBI Taxonomy" id="2419782"/>
    <lineage>
        <taxon>Bacteria</taxon>
        <taxon>Pseudomonadati</taxon>
        <taxon>Bacteroidota</taxon>
        <taxon>Flavobacteriia</taxon>
        <taxon>Flavobacteriales</taxon>
        <taxon>Flavobacteriaceae</taxon>
        <taxon>Ulvibacterium</taxon>
    </lineage>
</organism>
<evidence type="ECO:0000313" key="2">
    <source>
        <dbReference type="EMBL" id="RKN80982.1"/>
    </source>
</evidence>
<dbReference type="Proteomes" id="UP000276603">
    <property type="component" value="Unassembled WGS sequence"/>
</dbReference>
<dbReference type="OrthoDB" id="1466970at2"/>